<evidence type="ECO:0000313" key="1">
    <source>
        <dbReference type="EMBL" id="KAI5681844.1"/>
    </source>
</evidence>
<comment type="caution">
    <text evidence="1">The sequence shown here is derived from an EMBL/GenBank/DDBJ whole genome shotgun (WGS) entry which is preliminary data.</text>
</comment>
<dbReference type="Proteomes" id="UP001060085">
    <property type="component" value="Linkage Group LG01"/>
</dbReference>
<evidence type="ECO:0000313" key="2">
    <source>
        <dbReference type="Proteomes" id="UP001060085"/>
    </source>
</evidence>
<protein>
    <submittedName>
        <fullName evidence="1">Uncharacterized protein</fullName>
    </submittedName>
</protein>
<organism evidence="1 2">
    <name type="scientific">Catharanthus roseus</name>
    <name type="common">Madagascar periwinkle</name>
    <name type="synonym">Vinca rosea</name>
    <dbReference type="NCBI Taxonomy" id="4058"/>
    <lineage>
        <taxon>Eukaryota</taxon>
        <taxon>Viridiplantae</taxon>
        <taxon>Streptophyta</taxon>
        <taxon>Embryophyta</taxon>
        <taxon>Tracheophyta</taxon>
        <taxon>Spermatophyta</taxon>
        <taxon>Magnoliopsida</taxon>
        <taxon>eudicotyledons</taxon>
        <taxon>Gunneridae</taxon>
        <taxon>Pentapetalae</taxon>
        <taxon>asterids</taxon>
        <taxon>lamiids</taxon>
        <taxon>Gentianales</taxon>
        <taxon>Apocynaceae</taxon>
        <taxon>Rauvolfioideae</taxon>
        <taxon>Vinceae</taxon>
        <taxon>Catharanthinae</taxon>
        <taxon>Catharanthus</taxon>
    </lineage>
</organism>
<keyword evidence="2" id="KW-1185">Reference proteome</keyword>
<name>A0ACC0CA58_CATRO</name>
<dbReference type="EMBL" id="CM044701">
    <property type="protein sequence ID" value="KAI5681844.1"/>
    <property type="molecule type" value="Genomic_DNA"/>
</dbReference>
<accession>A0ACC0CA58</accession>
<gene>
    <name evidence="1" type="ORF">M9H77_03072</name>
</gene>
<reference evidence="2" key="1">
    <citation type="journal article" date="2023" name="Nat. Plants">
        <title>Single-cell RNA sequencing provides a high-resolution roadmap for understanding the multicellular compartmentation of specialized metabolism.</title>
        <authorList>
            <person name="Sun S."/>
            <person name="Shen X."/>
            <person name="Li Y."/>
            <person name="Li Y."/>
            <person name="Wang S."/>
            <person name="Li R."/>
            <person name="Zhang H."/>
            <person name="Shen G."/>
            <person name="Guo B."/>
            <person name="Wei J."/>
            <person name="Xu J."/>
            <person name="St-Pierre B."/>
            <person name="Chen S."/>
            <person name="Sun C."/>
        </authorList>
    </citation>
    <scope>NUCLEOTIDE SEQUENCE [LARGE SCALE GENOMIC DNA]</scope>
</reference>
<proteinExistence type="predicted"/>
<sequence length="117" mass="13402">MNQDDQNLKSFVNGGLARKFQGVAKDIKELKKGKGSTTVQQRVRDNLGGFFYLFIKGLMTMYLFMDSVICCGYQGRQPTRGRRSGDLGGRGYNRPQEEVPSHETWHEDLLLLTWKKL</sequence>